<gene>
    <name evidence="2" type="ORF">EJA03_11560</name>
    <name evidence="1" type="ORF">F0225_05635</name>
</gene>
<dbReference type="RefSeq" id="WP_125321680.1">
    <property type="nucleotide sequence ID" value="NZ_AP024890.1"/>
</dbReference>
<reference evidence="2 3" key="1">
    <citation type="submission" date="2018-12" db="EMBL/GenBank/DDBJ databases">
        <title>Genomic taxonomy of the Vibrionaceae family.</title>
        <authorList>
            <person name="Gomez-Gil B."/>
            <person name="Enciso-Ibarra K."/>
        </authorList>
    </citation>
    <scope>NUCLEOTIDE SEQUENCE [LARGE SCALE GENOMIC DNA]</scope>
    <source>
        <strain evidence="2 3">CAIM 594</strain>
    </source>
</reference>
<protein>
    <submittedName>
        <fullName evidence="2">Uncharacterized protein</fullName>
    </submittedName>
</protein>
<dbReference type="Proteomes" id="UP000269041">
    <property type="component" value="Unassembled WGS sequence"/>
</dbReference>
<dbReference type="Proteomes" id="UP000565719">
    <property type="component" value="Unassembled WGS sequence"/>
</dbReference>
<evidence type="ECO:0000313" key="1">
    <source>
        <dbReference type="EMBL" id="NOH70824.1"/>
    </source>
</evidence>
<accession>A0A3R9DZJ2</accession>
<organism evidence="2 3">
    <name type="scientific">Vibrio pectenicida</name>
    <dbReference type="NCBI Taxonomy" id="62763"/>
    <lineage>
        <taxon>Bacteria</taxon>
        <taxon>Pseudomonadati</taxon>
        <taxon>Pseudomonadota</taxon>
        <taxon>Gammaproteobacteria</taxon>
        <taxon>Vibrionales</taxon>
        <taxon>Vibrionaceae</taxon>
        <taxon>Vibrio</taxon>
    </lineage>
</organism>
<evidence type="ECO:0000313" key="4">
    <source>
        <dbReference type="Proteomes" id="UP000565719"/>
    </source>
</evidence>
<dbReference type="EMBL" id="VTXC01000011">
    <property type="protein sequence ID" value="NOH70824.1"/>
    <property type="molecule type" value="Genomic_DNA"/>
</dbReference>
<keyword evidence="3" id="KW-1185">Reference proteome</keyword>
<dbReference type="AlphaFoldDB" id="A0A3R9DZJ2"/>
<dbReference type="EMBL" id="RSFA01000049">
    <property type="protein sequence ID" value="RSD30872.1"/>
    <property type="molecule type" value="Genomic_DNA"/>
</dbReference>
<reference evidence="1 4" key="2">
    <citation type="submission" date="2019-09" db="EMBL/GenBank/DDBJ databases">
        <title>Draft genome sequencing and comparative genomics of hatchery-associated Vibrios.</title>
        <authorList>
            <person name="Kehlet-Delgado H."/>
            <person name="Mueller R.S."/>
        </authorList>
    </citation>
    <scope>NUCLEOTIDE SEQUENCE [LARGE SCALE GENOMIC DNA]</scope>
    <source>
        <strain evidence="1 4">99-46-Y</strain>
    </source>
</reference>
<dbReference type="OrthoDB" id="8574696at2"/>
<evidence type="ECO:0000313" key="3">
    <source>
        <dbReference type="Proteomes" id="UP000269041"/>
    </source>
</evidence>
<evidence type="ECO:0000313" key="2">
    <source>
        <dbReference type="EMBL" id="RSD30872.1"/>
    </source>
</evidence>
<proteinExistence type="predicted"/>
<sequence length="137" mass="15947">MGNLILHRVKGSDELFLKVIDFGRVMYNNQFESYRYNDIRYLFQRKGESFGETFARNYLVPDSPEIAQKHYPLHKLIDPYSDHKKTVRSILFKIGETLEAALKTAKDDEQEIGSAFITAKCSVATLFTYINQKDQQE</sequence>
<name>A0A3R9DZJ2_9VIBR</name>
<comment type="caution">
    <text evidence="2">The sequence shown here is derived from an EMBL/GenBank/DDBJ whole genome shotgun (WGS) entry which is preliminary data.</text>
</comment>